<reference evidence="2 3" key="1">
    <citation type="submission" date="2009-03" db="EMBL/GenBank/DDBJ databases">
        <authorList>
            <person name="Warren W."/>
            <person name="Ye L."/>
            <person name="Minx P."/>
            <person name="Worley K."/>
            <person name="Gibbs R."/>
            <person name="Wilson R.K."/>
        </authorList>
    </citation>
    <scope>NUCLEOTIDE SEQUENCE [LARGE SCALE GENOMIC DNA]</scope>
</reference>
<evidence type="ECO:0000313" key="3">
    <source>
        <dbReference type="Proteomes" id="UP000008225"/>
    </source>
</evidence>
<proteinExistence type="predicted"/>
<dbReference type="AlphaFoldDB" id="A0A8I4A015"/>
<keyword evidence="3" id="KW-1185">Reference proteome</keyword>
<name>A0A8I4A015_CALJA</name>
<accession>A0A8I4A015</accession>
<dbReference type="PANTHER" id="PTHR12138">
    <property type="entry name" value="PRIMATE-EXPANDED PROTEIN FAMILY"/>
    <property type="match status" value="1"/>
</dbReference>
<feature type="chain" id="PRO_5035237041" evidence="1">
    <location>
        <begin position="29"/>
        <end position="177"/>
    </location>
</feature>
<keyword evidence="1" id="KW-0732">Signal</keyword>
<protein>
    <submittedName>
        <fullName evidence="2">Uncharacterized protein</fullName>
    </submittedName>
</protein>
<dbReference type="PANTHER" id="PTHR12138:SF162">
    <property type="entry name" value="CHROMOSOME UNDETERMINED SCAFFOLD_275, WHOLE GENOME SHOTGUN SEQUENCE"/>
    <property type="match status" value="1"/>
</dbReference>
<feature type="signal peptide" evidence="1">
    <location>
        <begin position="1"/>
        <end position="28"/>
    </location>
</feature>
<organism evidence="2 3">
    <name type="scientific">Callithrix jacchus</name>
    <name type="common">White-tufted-ear marmoset</name>
    <name type="synonym">Simia Jacchus</name>
    <dbReference type="NCBI Taxonomy" id="9483"/>
    <lineage>
        <taxon>Eukaryota</taxon>
        <taxon>Metazoa</taxon>
        <taxon>Chordata</taxon>
        <taxon>Craniata</taxon>
        <taxon>Vertebrata</taxon>
        <taxon>Euteleostomi</taxon>
        <taxon>Mammalia</taxon>
        <taxon>Eutheria</taxon>
        <taxon>Euarchontoglires</taxon>
        <taxon>Primates</taxon>
        <taxon>Haplorrhini</taxon>
        <taxon>Platyrrhini</taxon>
        <taxon>Cebidae</taxon>
        <taxon>Callitrichinae</taxon>
        <taxon>Callithrix</taxon>
        <taxon>Callithrix</taxon>
    </lineage>
</organism>
<dbReference type="GeneTree" id="ENSGT01150000286943"/>
<reference evidence="2" key="2">
    <citation type="submission" date="2025-08" db="UniProtKB">
        <authorList>
            <consortium name="Ensembl"/>
        </authorList>
    </citation>
    <scope>IDENTIFICATION</scope>
</reference>
<dbReference type="Ensembl" id="ENSCJAT00000122411.1">
    <property type="protein sequence ID" value="ENSCJAP00000083760.1"/>
    <property type="gene ID" value="ENSCJAG00000078116.1"/>
</dbReference>
<sequence>MIDLSLFFFFRWSLTLLHRLECSGEISAHRNLHLLGSSNSPASASQVAGTTGVRHHAQLTPIQVGLLQEVISDSPHLGSDKSPLHLCELKPEELSSVLEDPPVFIPLCVHHTTPVCLTCLSTVSLPPFQGFLIRTPLNSHEGDEKSNALAHGPQNQVWEKTVSISGGTNISQFLRRK</sequence>
<evidence type="ECO:0000256" key="1">
    <source>
        <dbReference type="SAM" id="SignalP"/>
    </source>
</evidence>
<reference evidence="2" key="3">
    <citation type="submission" date="2025-09" db="UniProtKB">
        <authorList>
            <consortium name="Ensembl"/>
        </authorList>
    </citation>
    <scope>IDENTIFICATION</scope>
</reference>
<dbReference type="Proteomes" id="UP000008225">
    <property type="component" value="Chromosome 9"/>
</dbReference>
<evidence type="ECO:0000313" key="2">
    <source>
        <dbReference type="Ensembl" id="ENSCJAP00000083760.1"/>
    </source>
</evidence>
<dbReference type="PRINTS" id="PR02045">
    <property type="entry name" value="F138DOMAIN"/>
</dbReference>